<evidence type="ECO:0000256" key="6">
    <source>
        <dbReference type="ARBA" id="ARBA00022840"/>
    </source>
</evidence>
<evidence type="ECO:0000256" key="4">
    <source>
        <dbReference type="ARBA" id="ARBA00022695"/>
    </source>
</evidence>
<dbReference type="HAMAP" id="MF_00244">
    <property type="entry name" value="NaMN_adenylyltr"/>
    <property type="match status" value="1"/>
</dbReference>
<comment type="caution">
    <text evidence="9">The sequence shown here is derived from an EMBL/GenBank/DDBJ whole genome shotgun (WGS) entry which is preliminary data.</text>
</comment>
<dbReference type="NCBIfam" id="TIGR00125">
    <property type="entry name" value="cyt_tran_rel"/>
    <property type="match status" value="1"/>
</dbReference>
<dbReference type="UniPathway" id="UPA00253"/>
<keyword evidence="4" id="KW-0548">Nucleotidyltransferase</keyword>
<protein>
    <recommendedName>
        <fullName evidence="8">Cytidyltransferase-like domain-containing protein</fullName>
    </recommendedName>
</protein>
<dbReference type="NCBIfam" id="NF000840">
    <property type="entry name" value="PRK00071.1-3"/>
    <property type="match status" value="1"/>
</dbReference>
<dbReference type="GO" id="GO:0009435">
    <property type="term" value="P:NAD+ biosynthetic process"/>
    <property type="evidence" value="ECO:0007669"/>
    <property type="project" value="UniProtKB-UniPathway"/>
</dbReference>
<keyword evidence="2" id="KW-0662">Pyridine nucleotide biosynthesis</keyword>
<dbReference type="Pfam" id="PF01467">
    <property type="entry name" value="CTP_transf_like"/>
    <property type="match status" value="1"/>
</dbReference>
<keyword evidence="5" id="KW-0547">Nucleotide-binding</keyword>
<dbReference type="InterPro" id="IPR014729">
    <property type="entry name" value="Rossmann-like_a/b/a_fold"/>
</dbReference>
<keyword evidence="7" id="KW-0520">NAD</keyword>
<keyword evidence="3" id="KW-0808">Transferase</keyword>
<feature type="domain" description="Cytidyltransferase-like" evidence="8">
    <location>
        <begin position="5"/>
        <end position="195"/>
    </location>
</feature>
<proteinExistence type="inferred from homology"/>
<accession>A0A0F9BYT9</accession>
<dbReference type="EMBL" id="LAZR01035616">
    <property type="protein sequence ID" value="KKL27049.1"/>
    <property type="molecule type" value="Genomic_DNA"/>
</dbReference>
<dbReference type="PANTHER" id="PTHR39321">
    <property type="entry name" value="NICOTINATE-NUCLEOTIDE ADENYLYLTRANSFERASE-RELATED"/>
    <property type="match status" value="1"/>
</dbReference>
<dbReference type="NCBIfam" id="TIGR00482">
    <property type="entry name" value="nicotinate (nicotinamide) nucleotide adenylyltransferase"/>
    <property type="match status" value="1"/>
</dbReference>
<dbReference type="GO" id="GO:0005524">
    <property type="term" value="F:ATP binding"/>
    <property type="evidence" value="ECO:0007669"/>
    <property type="project" value="UniProtKB-KW"/>
</dbReference>
<evidence type="ECO:0000256" key="3">
    <source>
        <dbReference type="ARBA" id="ARBA00022679"/>
    </source>
</evidence>
<evidence type="ECO:0000256" key="2">
    <source>
        <dbReference type="ARBA" id="ARBA00022642"/>
    </source>
</evidence>
<dbReference type="GO" id="GO:0070566">
    <property type="term" value="F:adenylyltransferase activity"/>
    <property type="evidence" value="ECO:0007669"/>
    <property type="project" value="UniProtKB-ARBA"/>
</dbReference>
<keyword evidence="6" id="KW-0067">ATP-binding</keyword>
<dbReference type="CDD" id="cd02165">
    <property type="entry name" value="NMNAT"/>
    <property type="match status" value="1"/>
</dbReference>
<dbReference type="Gene3D" id="3.40.50.620">
    <property type="entry name" value="HUPs"/>
    <property type="match status" value="1"/>
</dbReference>
<name>A0A0F9BYT9_9ZZZZ</name>
<evidence type="ECO:0000313" key="9">
    <source>
        <dbReference type="EMBL" id="KKL27049.1"/>
    </source>
</evidence>
<evidence type="ECO:0000256" key="1">
    <source>
        <dbReference type="ARBA" id="ARBA00004790"/>
    </source>
</evidence>
<dbReference type="SUPFAM" id="SSF52374">
    <property type="entry name" value="Nucleotidylyl transferase"/>
    <property type="match status" value="1"/>
</dbReference>
<organism evidence="9">
    <name type="scientific">marine sediment metagenome</name>
    <dbReference type="NCBI Taxonomy" id="412755"/>
    <lineage>
        <taxon>unclassified sequences</taxon>
        <taxon>metagenomes</taxon>
        <taxon>ecological metagenomes</taxon>
    </lineage>
</organism>
<comment type="pathway">
    <text evidence="1">Cofactor biosynthesis; NAD(+) biosynthesis.</text>
</comment>
<evidence type="ECO:0000256" key="7">
    <source>
        <dbReference type="ARBA" id="ARBA00023027"/>
    </source>
</evidence>
<dbReference type="InterPro" id="IPR004821">
    <property type="entry name" value="Cyt_trans-like"/>
</dbReference>
<evidence type="ECO:0000256" key="5">
    <source>
        <dbReference type="ARBA" id="ARBA00022741"/>
    </source>
</evidence>
<evidence type="ECO:0000259" key="8">
    <source>
        <dbReference type="Pfam" id="PF01467"/>
    </source>
</evidence>
<sequence length="226" mass="24364">MRIGILGGTFNPVHFGHLRAAEEVREQLGLDQVQFIPAGTPPLKRVELADISHRMEMARLAVAGNPGFSVSSLEAERKGPSYTVDTLGELARLNPDAELVFILGADAFLELPKWKRSDEIIRMADFAIVCRPGVPASGLLNGRYLEVEPRALDELDRGERTQAVGSLASGGQMGRKAFVLKTTALGISATGIRKRIAEGQSVSYLLPESVKSFIMSNALYTGDVSG</sequence>
<dbReference type="AlphaFoldDB" id="A0A0F9BYT9"/>
<dbReference type="InterPro" id="IPR005248">
    <property type="entry name" value="NadD/NMNAT"/>
</dbReference>
<dbReference type="PANTHER" id="PTHR39321:SF3">
    <property type="entry name" value="PHOSPHOPANTETHEINE ADENYLYLTRANSFERASE"/>
    <property type="match status" value="1"/>
</dbReference>
<gene>
    <name evidence="9" type="ORF">LCGC14_2389070</name>
</gene>
<reference evidence="9" key="1">
    <citation type="journal article" date="2015" name="Nature">
        <title>Complex archaea that bridge the gap between prokaryotes and eukaryotes.</title>
        <authorList>
            <person name="Spang A."/>
            <person name="Saw J.H."/>
            <person name="Jorgensen S.L."/>
            <person name="Zaremba-Niedzwiedzka K."/>
            <person name="Martijn J."/>
            <person name="Lind A.E."/>
            <person name="van Eijk R."/>
            <person name="Schleper C."/>
            <person name="Guy L."/>
            <person name="Ettema T.J."/>
        </authorList>
    </citation>
    <scope>NUCLEOTIDE SEQUENCE</scope>
</reference>